<evidence type="ECO:0000256" key="1">
    <source>
        <dbReference type="SAM" id="Phobius"/>
    </source>
</evidence>
<dbReference type="AlphaFoldDB" id="A0A1Y3B0C1"/>
<sequence length="49" mass="5864">MIVVQLSVMLKCHNQRLNYGMFIWYLLVVRQCLALNLLAVNVMRKSFHR</sequence>
<reference evidence="2 3" key="1">
    <citation type="submission" date="2017-03" db="EMBL/GenBank/DDBJ databases">
        <title>Genome Survey of Euroglyphus maynei.</title>
        <authorList>
            <person name="Arlian L.G."/>
            <person name="Morgan M.S."/>
            <person name="Rider S.D."/>
        </authorList>
    </citation>
    <scope>NUCLEOTIDE SEQUENCE [LARGE SCALE GENOMIC DNA]</scope>
    <source>
        <strain evidence="2">Arlian Lab</strain>
        <tissue evidence="2">Whole body</tissue>
    </source>
</reference>
<comment type="caution">
    <text evidence="2">The sequence shown here is derived from an EMBL/GenBank/DDBJ whole genome shotgun (WGS) entry which is preliminary data.</text>
</comment>
<dbReference type="EMBL" id="MUJZ01048065">
    <property type="protein sequence ID" value="OTF74231.1"/>
    <property type="molecule type" value="Genomic_DNA"/>
</dbReference>
<proteinExistence type="predicted"/>
<keyword evidence="1" id="KW-0812">Transmembrane</keyword>
<feature type="transmembrane region" description="Helical" evidence="1">
    <location>
        <begin position="22"/>
        <end position="43"/>
    </location>
</feature>
<name>A0A1Y3B0C1_EURMA</name>
<gene>
    <name evidence="2" type="ORF">BLA29_014988</name>
</gene>
<organism evidence="2 3">
    <name type="scientific">Euroglyphus maynei</name>
    <name type="common">Mayne's house dust mite</name>
    <dbReference type="NCBI Taxonomy" id="6958"/>
    <lineage>
        <taxon>Eukaryota</taxon>
        <taxon>Metazoa</taxon>
        <taxon>Ecdysozoa</taxon>
        <taxon>Arthropoda</taxon>
        <taxon>Chelicerata</taxon>
        <taxon>Arachnida</taxon>
        <taxon>Acari</taxon>
        <taxon>Acariformes</taxon>
        <taxon>Sarcoptiformes</taxon>
        <taxon>Astigmata</taxon>
        <taxon>Psoroptidia</taxon>
        <taxon>Analgoidea</taxon>
        <taxon>Pyroglyphidae</taxon>
        <taxon>Pyroglyphinae</taxon>
        <taxon>Euroglyphus</taxon>
    </lineage>
</organism>
<keyword evidence="1" id="KW-1133">Transmembrane helix</keyword>
<evidence type="ECO:0000313" key="2">
    <source>
        <dbReference type="EMBL" id="OTF74231.1"/>
    </source>
</evidence>
<feature type="non-terminal residue" evidence="2">
    <location>
        <position position="49"/>
    </location>
</feature>
<protein>
    <submittedName>
        <fullName evidence="2">Uncharacterized protein</fullName>
    </submittedName>
</protein>
<accession>A0A1Y3B0C1</accession>
<keyword evidence="3" id="KW-1185">Reference proteome</keyword>
<dbReference type="Proteomes" id="UP000194236">
    <property type="component" value="Unassembled WGS sequence"/>
</dbReference>
<evidence type="ECO:0000313" key="3">
    <source>
        <dbReference type="Proteomes" id="UP000194236"/>
    </source>
</evidence>
<keyword evidence="1" id="KW-0472">Membrane</keyword>